<evidence type="ECO:0000313" key="11">
    <source>
        <dbReference type="Proteomes" id="UP000019132"/>
    </source>
</evidence>
<dbReference type="Proteomes" id="UP000019132">
    <property type="component" value="Unassembled WGS sequence"/>
</dbReference>
<dbReference type="STRING" id="431595.K3WXX6"/>
<comment type="function">
    <text evidence="1">Subunit of the oligosaccharyl transferase (OST) complex that catalyzes the initial transfer of a defined glycan (Glc(3)Man(9)GlcNAc(2) in eukaryotes) from the lipid carrier dolichol-pyrophosphate to an asparagine residue within an Asn-X-Ser/Thr consensus motif in nascent polypeptide chains, the first step in protein N-glycosylation. N-glycosylation occurs cotranslationally and the complex associates with the Sec61 complex at the channel-forming translocon complex that mediates protein translocation across the endoplasmic reticulum (ER). All subunits are required for a maximal enzyme activity.</text>
</comment>
<keyword evidence="5" id="KW-0732">Signal</keyword>
<keyword evidence="4 9" id="KW-0812">Transmembrane</keyword>
<evidence type="ECO:0000256" key="1">
    <source>
        <dbReference type="ARBA" id="ARBA00002791"/>
    </source>
</evidence>
<evidence type="ECO:0000256" key="3">
    <source>
        <dbReference type="ARBA" id="ARBA00009561"/>
    </source>
</evidence>
<dbReference type="AlphaFoldDB" id="K3WXX6"/>
<keyword evidence="11" id="KW-1185">Reference proteome</keyword>
<dbReference type="EMBL" id="GL376624">
    <property type="status" value="NOT_ANNOTATED_CDS"/>
    <property type="molecule type" value="Genomic_DNA"/>
</dbReference>
<dbReference type="OMA" id="IVEIMPM"/>
<dbReference type="GO" id="GO:0008250">
    <property type="term" value="C:oligosaccharyltransferase complex"/>
    <property type="evidence" value="ECO:0007669"/>
    <property type="project" value="TreeGrafter"/>
</dbReference>
<accession>K3WXX6</accession>
<evidence type="ECO:0000256" key="5">
    <source>
        <dbReference type="ARBA" id="ARBA00022729"/>
    </source>
</evidence>
<comment type="similarity">
    <text evidence="3">Belongs to the OST3/OST6 family.</text>
</comment>
<proteinExistence type="inferred from homology"/>
<protein>
    <submittedName>
        <fullName evidence="10">Uncharacterized protein</fullName>
    </submittedName>
</protein>
<dbReference type="VEuPathDB" id="FungiDB:PYU1_G009806"/>
<feature type="transmembrane region" description="Helical" evidence="9">
    <location>
        <begin position="136"/>
        <end position="156"/>
    </location>
</feature>
<dbReference type="PANTHER" id="PTHR12692:SF0">
    <property type="entry name" value="GH11935P"/>
    <property type="match status" value="1"/>
</dbReference>
<reference evidence="10" key="3">
    <citation type="submission" date="2015-02" db="UniProtKB">
        <authorList>
            <consortium name="EnsemblProtists"/>
        </authorList>
    </citation>
    <scope>IDENTIFICATION</scope>
    <source>
        <strain evidence="10">DAOM BR144</strain>
    </source>
</reference>
<comment type="subcellular location">
    <subcellularLocation>
        <location evidence="2">Endoplasmic reticulum membrane</location>
        <topology evidence="2">Multi-pass membrane protein</topology>
    </subcellularLocation>
</comment>
<dbReference type="Pfam" id="PF04756">
    <property type="entry name" value="OST3_OST6"/>
    <property type="match status" value="1"/>
</dbReference>
<feature type="transmembrane region" description="Helical" evidence="9">
    <location>
        <begin position="52"/>
        <end position="83"/>
    </location>
</feature>
<name>K3WXX6_GLOUD</name>
<evidence type="ECO:0000256" key="9">
    <source>
        <dbReference type="SAM" id="Phobius"/>
    </source>
</evidence>
<dbReference type="EnsemblProtists" id="PYU1_T009824">
    <property type="protein sequence ID" value="PYU1_T009824"/>
    <property type="gene ID" value="PYU1_G009806"/>
</dbReference>
<dbReference type="GO" id="GO:0018279">
    <property type="term" value="P:protein N-linked glycosylation via asparagine"/>
    <property type="evidence" value="ECO:0007669"/>
    <property type="project" value="TreeGrafter"/>
</dbReference>
<dbReference type="InParanoid" id="K3WXX6"/>
<reference evidence="11" key="1">
    <citation type="journal article" date="2010" name="Genome Biol.">
        <title>Genome sequence of the necrotrophic plant pathogen Pythium ultimum reveals original pathogenicity mechanisms and effector repertoire.</title>
        <authorList>
            <person name="Levesque C.A."/>
            <person name="Brouwer H."/>
            <person name="Cano L."/>
            <person name="Hamilton J.P."/>
            <person name="Holt C."/>
            <person name="Huitema E."/>
            <person name="Raffaele S."/>
            <person name="Robideau G.P."/>
            <person name="Thines M."/>
            <person name="Win J."/>
            <person name="Zerillo M.M."/>
            <person name="Beakes G.W."/>
            <person name="Boore J.L."/>
            <person name="Busam D."/>
            <person name="Dumas B."/>
            <person name="Ferriera S."/>
            <person name="Fuerstenberg S.I."/>
            <person name="Gachon C.M."/>
            <person name="Gaulin E."/>
            <person name="Govers F."/>
            <person name="Grenville-Briggs L."/>
            <person name="Horner N."/>
            <person name="Hostetler J."/>
            <person name="Jiang R.H."/>
            <person name="Johnson J."/>
            <person name="Krajaejun T."/>
            <person name="Lin H."/>
            <person name="Meijer H.J."/>
            <person name="Moore B."/>
            <person name="Morris P."/>
            <person name="Phuntmart V."/>
            <person name="Puiu D."/>
            <person name="Shetty J."/>
            <person name="Stajich J.E."/>
            <person name="Tripathy S."/>
            <person name="Wawra S."/>
            <person name="van West P."/>
            <person name="Whitty B.R."/>
            <person name="Coutinho P.M."/>
            <person name="Henrissat B."/>
            <person name="Martin F."/>
            <person name="Thomas P.D."/>
            <person name="Tyler B.M."/>
            <person name="De Vries R.P."/>
            <person name="Kamoun S."/>
            <person name="Yandell M."/>
            <person name="Tisserat N."/>
            <person name="Buell C.R."/>
        </authorList>
    </citation>
    <scope>NUCLEOTIDE SEQUENCE</scope>
    <source>
        <strain evidence="11">DAOM:BR144</strain>
    </source>
</reference>
<evidence type="ECO:0000256" key="7">
    <source>
        <dbReference type="ARBA" id="ARBA00022989"/>
    </source>
</evidence>
<sequence length="164" mass="18323">MSSSKVATRQGPQGESSSSVVEFLPVVGVLAFVGFIVYDNREVVLRTLQGRFVWFVWSLGVLYVAYSGIFHAVIHGMSLFYFHPSYGLVFFHPSGRRQFVLEGLLSGSWSFLISLAAFSIVEIMPMLRSKSGRSDMLGLPLLLIGIAYTILHFTFISKHPWLAK</sequence>
<keyword evidence="6" id="KW-0256">Endoplasmic reticulum</keyword>
<evidence type="ECO:0000256" key="6">
    <source>
        <dbReference type="ARBA" id="ARBA00022824"/>
    </source>
</evidence>
<keyword evidence="8 9" id="KW-0472">Membrane</keyword>
<dbReference type="InterPro" id="IPR021149">
    <property type="entry name" value="OligosaccharylTrfase_OST3/OST6"/>
</dbReference>
<dbReference type="PANTHER" id="PTHR12692">
    <property type="entry name" value="DOLICHYL-DIPHOSPHOOLIGOSACCHARIDE--PROTEIN GLYCOSYLTRANSFERASE-RELATED"/>
    <property type="match status" value="1"/>
</dbReference>
<organism evidence="10 11">
    <name type="scientific">Globisporangium ultimum (strain ATCC 200006 / CBS 805.95 / DAOM BR144)</name>
    <name type="common">Pythium ultimum</name>
    <dbReference type="NCBI Taxonomy" id="431595"/>
    <lineage>
        <taxon>Eukaryota</taxon>
        <taxon>Sar</taxon>
        <taxon>Stramenopiles</taxon>
        <taxon>Oomycota</taxon>
        <taxon>Peronosporomycetes</taxon>
        <taxon>Pythiales</taxon>
        <taxon>Pythiaceae</taxon>
        <taxon>Globisporangium</taxon>
    </lineage>
</organism>
<feature type="transmembrane region" description="Helical" evidence="9">
    <location>
        <begin position="103"/>
        <end position="124"/>
    </location>
</feature>
<dbReference type="eggNOG" id="ENOG502S21F">
    <property type="taxonomic scope" value="Eukaryota"/>
</dbReference>
<feature type="transmembrane region" description="Helical" evidence="9">
    <location>
        <begin position="20"/>
        <end position="40"/>
    </location>
</feature>
<evidence type="ECO:0000256" key="8">
    <source>
        <dbReference type="ARBA" id="ARBA00023136"/>
    </source>
</evidence>
<evidence type="ECO:0000256" key="4">
    <source>
        <dbReference type="ARBA" id="ARBA00022692"/>
    </source>
</evidence>
<dbReference type="HOGENOM" id="CLU_139540_0_0_1"/>
<keyword evidence="7 9" id="KW-1133">Transmembrane helix</keyword>
<evidence type="ECO:0000256" key="2">
    <source>
        <dbReference type="ARBA" id="ARBA00004477"/>
    </source>
</evidence>
<reference evidence="11" key="2">
    <citation type="submission" date="2010-04" db="EMBL/GenBank/DDBJ databases">
        <authorList>
            <person name="Buell R."/>
            <person name="Hamilton J."/>
            <person name="Hostetler J."/>
        </authorList>
    </citation>
    <scope>NUCLEOTIDE SEQUENCE [LARGE SCALE GENOMIC DNA]</scope>
    <source>
        <strain evidence="11">DAOM:BR144</strain>
    </source>
</reference>
<evidence type="ECO:0000313" key="10">
    <source>
        <dbReference type="EnsemblProtists" id="PYU1_T009824"/>
    </source>
</evidence>